<organism evidence="1 2">
    <name type="scientific">Paragonimus heterotremus</name>
    <dbReference type="NCBI Taxonomy" id="100268"/>
    <lineage>
        <taxon>Eukaryota</taxon>
        <taxon>Metazoa</taxon>
        <taxon>Spiralia</taxon>
        <taxon>Lophotrochozoa</taxon>
        <taxon>Platyhelminthes</taxon>
        <taxon>Trematoda</taxon>
        <taxon>Digenea</taxon>
        <taxon>Plagiorchiida</taxon>
        <taxon>Troglotremata</taxon>
        <taxon>Troglotrematidae</taxon>
        <taxon>Paragonimus</taxon>
    </lineage>
</organism>
<keyword evidence="2" id="KW-1185">Reference proteome</keyword>
<sequence length="104" mass="11012">MKCCLGEPCCSYVPDVVADNEVEIVPGSTTTATSLEGPSKPKPISSECGIVTGKLPFRTHPPTLGSSKNDVERSGILFPAVPHENDLPVNVPWGVTNVPPNHYS</sequence>
<dbReference type="EMBL" id="LUCH01005208">
    <property type="protein sequence ID" value="KAF5398264.1"/>
    <property type="molecule type" value="Genomic_DNA"/>
</dbReference>
<protein>
    <submittedName>
        <fullName evidence="1">Uncharacterized protein</fullName>
    </submittedName>
</protein>
<evidence type="ECO:0000313" key="1">
    <source>
        <dbReference type="EMBL" id="KAF5398264.1"/>
    </source>
</evidence>
<dbReference type="AlphaFoldDB" id="A0A8J4TCQ1"/>
<evidence type="ECO:0000313" key="2">
    <source>
        <dbReference type="Proteomes" id="UP000748531"/>
    </source>
</evidence>
<proteinExistence type="predicted"/>
<reference evidence="1" key="1">
    <citation type="submission" date="2019-05" db="EMBL/GenBank/DDBJ databases">
        <title>Annotation for the trematode Paragonimus heterotremus.</title>
        <authorList>
            <person name="Choi Y.-J."/>
        </authorList>
    </citation>
    <scope>NUCLEOTIDE SEQUENCE</scope>
    <source>
        <strain evidence="1">LC</strain>
    </source>
</reference>
<dbReference type="Proteomes" id="UP000748531">
    <property type="component" value="Unassembled WGS sequence"/>
</dbReference>
<name>A0A8J4TCQ1_9TREM</name>
<gene>
    <name evidence="1" type="ORF">PHET_08554</name>
</gene>
<comment type="caution">
    <text evidence="1">The sequence shown here is derived from an EMBL/GenBank/DDBJ whole genome shotgun (WGS) entry which is preliminary data.</text>
</comment>
<accession>A0A8J4TCQ1</accession>